<dbReference type="RefSeq" id="YP_009208270.1">
    <property type="nucleotide sequence ID" value="NC_028903.1"/>
</dbReference>
<gene>
    <name evidence="1" type="ORF">1721_123</name>
</gene>
<accession>A0A0D5BHM8</accession>
<organism evidence="1 2">
    <name type="scientific">Escherichia phage 172-1</name>
    <dbReference type="NCBI Taxonomy" id="1598146"/>
    <lineage>
        <taxon>Viruses</taxon>
        <taxon>Duplodnaviria</taxon>
        <taxon>Heunggongvirae</taxon>
        <taxon>Uroviricota</taxon>
        <taxon>Caudoviricetes</taxon>
        <taxon>Mktvariviridae</taxon>
        <taxon>Gordonclarkvirinae</taxon>
        <taxon>Kuravirus</taxon>
        <taxon>Kuravirus kv1721</taxon>
    </lineage>
</organism>
<dbReference type="GeneID" id="26634451"/>
<dbReference type="EMBL" id="KP308307">
    <property type="protein sequence ID" value="AJW61487.1"/>
    <property type="molecule type" value="Genomic_DNA"/>
</dbReference>
<reference evidence="1 2" key="1">
    <citation type="submission" date="2014-12" db="EMBL/GenBank/DDBJ databases">
        <title>Completed Genome sequence of Escherichia coli Bacteriophage P172-1.</title>
        <authorList>
            <person name="Xu J."/>
            <person name="Chen M."/>
            <person name="Zhang W."/>
        </authorList>
    </citation>
    <scope>NUCLEOTIDE SEQUENCE [LARGE SCALE GENOMIC DNA]</scope>
</reference>
<dbReference type="KEGG" id="vg:26634451"/>
<sequence length="65" mass="7526">MNYTSTKVLIDSINSSSEAVQERLIQDVSNDIKFFVKRRLLGSKAYYRAKAELTKRVFLLHGLVY</sequence>
<evidence type="ECO:0000313" key="1">
    <source>
        <dbReference type="EMBL" id="AJW61487.1"/>
    </source>
</evidence>
<evidence type="ECO:0000313" key="2">
    <source>
        <dbReference type="Proteomes" id="UP000032685"/>
    </source>
</evidence>
<protein>
    <submittedName>
        <fullName evidence="1">Uncharacterized protein</fullName>
    </submittedName>
</protein>
<dbReference type="Proteomes" id="UP000032685">
    <property type="component" value="Segment"/>
</dbReference>
<proteinExistence type="predicted"/>
<keyword evidence="2" id="KW-1185">Reference proteome</keyword>
<name>A0A0D5BHM8_9CAUD</name>